<organism evidence="3 4">
    <name type="scientific">Ranid herpesvirus 2</name>
    <dbReference type="NCBI Taxonomy" id="389214"/>
    <lineage>
        <taxon>Viruses</taxon>
        <taxon>Duplodnaviria</taxon>
        <taxon>Heunggongvirae</taxon>
        <taxon>Peploviricota</taxon>
        <taxon>Herviviricetes</taxon>
        <taxon>Herpesvirales</taxon>
        <taxon>Alloherpesviridae</taxon>
        <taxon>Batravirus</taxon>
        <taxon>Batravirus ranidallo2</taxon>
    </lineage>
</organism>
<feature type="transmembrane region" description="Helical" evidence="2">
    <location>
        <begin position="147"/>
        <end position="174"/>
    </location>
</feature>
<reference evidence="3 4" key="1">
    <citation type="journal article" date="2006" name="J. Gen. Virol.">
        <title>Genome sequences of two frog herpesviruses.</title>
        <authorList>
            <person name="Davison A.J."/>
            <person name="Cunningham C."/>
            <person name="Sauerbier W."/>
            <person name="McKinnell R.G."/>
        </authorList>
    </citation>
    <scope>NUCLEOTIDE SEQUENCE [LARGE SCALE GENOMIC DNA]</scope>
    <source>
        <strain evidence="3">ATCC VR-568</strain>
    </source>
</reference>
<evidence type="ECO:0000256" key="2">
    <source>
        <dbReference type="SAM" id="Phobius"/>
    </source>
</evidence>
<feature type="transmembrane region" description="Helical" evidence="2">
    <location>
        <begin position="109"/>
        <end position="127"/>
    </location>
</feature>
<dbReference type="Proteomes" id="UP000120576">
    <property type="component" value="Genome"/>
</dbReference>
<keyword evidence="2" id="KW-1133">Transmembrane helix</keyword>
<protein>
    <submittedName>
        <fullName evidence="3">ORF116</fullName>
    </submittedName>
</protein>
<keyword evidence="2" id="KW-0472">Membrane</keyword>
<feature type="transmembrane region" description="Helical" evidence="2">
    <location>
        <begin position="45"/>
        <end position="68"/>
    </location>
</feature>
<keyword evidence="4" id="KW-1185">Reference proteome</keyword>
<evidence type="ECO:0000256" key="1">
    <source>
        <dbReference type="SAM" id="MobiDB-lite"/>
    </source>
</evidence>
<dbReference type="EMBL" id="DQ665652">
    <property type="protein sequence ID" value="ABG25676.1"/>
    <property type="molecule type" value="Genomic_DNA"/>
</dbReference>
<evidence type="ECO:0000313" key="4">
    <source>
        <dbReference type="Proteomes" id="UP000120576"/>
    </source>
</evidence>
<dbReference type="KEGG" id="vg:5179389"/>
<keyword evidence="2" id="KW-0812">Transmembrane</keyword>
<evidence type="ECO:0000313" key="3">
    <source>
        <dbReference type="EMBL" id="ABG25676.1"/>
    </source>
</evidence>
<feature type="transmembrane region" description="Helical" evidence="2">
    <location>
        <begin position="5"/>
        <end position="25"/>
    </location>
</feature>
<dbReference type="GeneID" id="5179389"/>
<feature type="region of interest" description="Disordered" evidence="1">
    <location>
        <begin position="194"/>
        <end position="215"/>
    </location>
</feature>
<name>Q14VZ0_9VIRU</name>
<sequence>MSCTIILWVFSGLVATAYIFLGFWTSPDACFNMTTYEYRTLKESYWITGGVAFLLVALAAVRFISVKLNFIHTMQKRKLTQAAFRETFKERLNDPRTVQRHVKVQGTETIWIACALGIPCVTLYLQASLKAYMGDGIYTVRAASTCWYSAVSFGGVSLLSVICLMITLSVLYFASIRRRVLDVEYVKLKEFEEDPPDETPLIETPPPQNTFGQEV</sequence>
<accession>Q14VZ0</accession>
<dbReference type="RefSeq" id="YP_656624.1">
    <property type="nucleotide sequence ID" value="NC_008210.1"/>
</dbReference>
<proteinExistence type="predicted"/>